<keyword evidence="3" id="KW-1133">Transmembrane helix</keyword>
<proteinExistence type="predicted"/>
<accession>A0A7W5H614</accession>
<dbReference type="InterPro" id="IPR032465">
    <property type="entry name" value="ACMSD"/>
</dbReference>
<dbReference type="GO" id="GO:0005737">
    <property type="term" value="C:cytoplasm"/>
    <property type="evidence" value="ECO:0007669"/>
    <property type="project" value="TreeGrafter"/>
</dbReference>
<evidence type="ECO:0000256" key="2">
    <source>
        <dbReference type="SAM" id="MobiDB-lite"/>
    </source>
</evidence>
<feature type="transmembrane region" description="Helical" evidence="3">
    <location>
        <begin position="37"/>
        <end position="57"/>
    </location>
</feature>
<evidence type="ECO:0000313" key="5">
    <source>
        <dbReference type="EMBL" id="MBB3206421.1"/>
    </source>
</evidence>
<gene>
    <name evidence="5" type="ORF">FHS27_002230</name>
</gene>
<protein>
    <submittedName>
        <fullName evidence="5">Putative TIM-barrel fold metal-dependent hydrolase</fullName>
    </submittedName>
</protein>
<dbReference type="PANTHER" id="PTHR21240">
    <property type="entry name" value="2-AMINO-3-CARBOXYLMUCONATE-6-SEMIALDEHYDE DECARBOXYLASE"/>
    <property type="match status" value="1"/>
</dbReference>
<dbReference type="PANTHER" id="PTHR21240:SF28">
    <property type="entry name" value="ISO-OROTATE DECARBOXYLASE (EUROFUNG)"/>
    <property type="match status" value="1"/>
</dbReference>
<dbReference type="SUPFAM" id="SSF51556">
    <property type="entry name" value="Metallo-dependent hydrolases"/>
    <property type="match status" value="1"/>
</dbReference>
<dbReference type="GO" id="GO:0016831">
    <property type="term" value="F:carboxy-lyase activity"/>
    <property type="evidence" value="ECO:0007669"/>
    <property type="project" value="InterPro"/>
</dbReference>
<dbReference type="Proteomes" id="UP000536179">
    <property type="component" value="Unassembled WGS sequence"/>
</dbReference>
<dbReference type="RefSeq" id="WP_246419411.1">
    <property type="nucleotide sequence ID" value="NZ_JACHXU010000006.1"/>
</dbReference>
<evidence type="ECO:0000259" key="4">
    <source>
        <dbReference type="Pfam" id="PF04909"/>
    </source>
</evidence>
<sequence length="493" mass="56289">MPDIHRRFTKRCFPTAMLSPLHPQPTWRLGTPIRCGLLLGMVALIGTGVLLFSGALFCMSVAAQDTPGHNAATESATPDRKTTAPTVERTAVETTEPETTTAETESTATIATASNKKGDTHVVLDGCDGRELSVRTFDPTSQLKVSTTPLTHARFPVVDVHTHLFYRLRHNDEALDDLVAMMDRNRIAICASLDGKLGSQLDEHLEHLWARYRDRFIVYANVDWQGDGVTDDPATWACHRKGFADRTAKELKAAVAQGVSGLKIFKRFGLGYRNPDGSLIKIDDPRWDPIWEACGELGIPVIIHTADPAAFFEPIDASNERWEELSRHPDWSFYGDEYPSREELLQARNRVIARHRKTQFIGAHIANNSEDLRTVAMWLDQYPNLWIEPASRISELGRQPYTARDFIIRYADRMLFGTDGPWPEKRMHLYWRFFETRDEYFHYSEKSPPPQGLWQIYGIHLPDDVLKKIYFENAQRLIPGVKWRIEKFNELSR</sequence>
<dbReference type="Gene3D" id="3.20.20.140">
    <property type="entry name" value="Metal-dependent hydrolases"/>
    <property type="match status" value="1"/>
</dbReference>
<feature type="domain" description="Amidohydrolase-related" evidence="4">
    <location>
        <begin position="158"/>
        <end position="478"/>
    </location>
</feature>
<dbReference type="GO" id="GO:0016787">
    <property type="term" value="F:hydrolase activity"/>
    <property type="evidence" value="ECO:0007669"/>
    <property type="project" value="UniProtKB-KW"/>
</dbReference>
<keyword evidence="6" id="KW-1185">Reference proteome</keyword>
<dbReference type="GO" id="GO:0019748">
    <property type="term" value="P:secondary metabolic process"/>
    <property type="evidence" value="ECO:0007669"/>
    <property type="project" value="TreeGrafter"/>
</dbReference>
<comment type="caution">
    <text evidence="5">The sequence shown here is derived from an EMBL/GenBank/DDBJ whole genome shotgun (WGS) entry which is preliminary data.</text>
</comment>
<organism evidence="5 6">
    <name type="scientific">Aporhodopirellula rubra</name>
    <dbReference type="NCBI Taxonomy" id="980271"/>
    <lineage>
        <taxon>Bacteria</taxon>
        <taxon>Pseudomonadati</taxon>
        <taxon>Planctomycetota</taxon>
        <taxon>Planctomycetia</taxon>
        <taxon>Pirellulales</taxon>
        <taxon>Pirellulaceae</taxon>
        <taxon>Aporhodopirellula</taxon>
    </lineage>
</organism>
<feature type="region of interest" description="Disordered" evidence="2">
    <location>
        <begin position="68"/>
        <end position="103"/>
    </location>
</feature>
<keyword evidence="3" id="KW-0812">Transmembrane</keyword>
<keyword evidence="1" id="KW-0456">Lyase</keyword>
<dbReference type="AlphaFoldDB" id="A0A7W5H614"/>
<dbReference type="EMBL" id="JACHXU010000006">
    <property type="protein sequence ID" value="MBB3206421.1"/>
    <property type="molecule type" value="Genomic_DNA"/>
</dbReference>
<name>A0A7W5H614_9BACT</name>
<dbReference type="Pfam" id="PF04909">
    <property type="entry name" value="Amidohydro_2"/>
    <property type="match status" value="1"/>
</dbReference>
<dbReference type="InterPro" id="IPR032466">
    <property type="entry name" value="Metal_Hydrolase"/>
</dbReference>
<evidence type="ECO:0000313" key="6">
    <source>
        <dbReference type="Proteomes" id="UP000536179"/>
    </source>
</evidence>
<keyword evidence="3" id="KW-0472">Membrane</keyword>
<evidence type="ECO:0000256" key="3">
    <source>
        <dbReference type="SAM" id="Phobius"/>
    </source>
</evidence>
<dbReference type="InterPro" id="IPR006680">
    <property type="entry name" value="Amidohydro-rel"/>
</dbReference>
<reference evidence="5 6" key="1">
    <citation type="submission" date="2020-08" db="EMBL/GenBank/DDBJ databases">
        <title>Genomic Encyclopedia of Type Strains, Phase III (KMG-III): the genomes of soil and plant-associated and newly described type strains.</title>
        <authorList>
            <person name="Whitman W."/>
        </authorList>
    </citation>
    <scope>NUCLEOTIDE SEQUENCE [LARGE SCALE GENOMIC DNA]</scope>
    <source>
        <strain evidence="5 6">CECT 8075</strain>
    </source>
</reference>
<evidence type="ECO:0000256" key="1">
    <source>
        <dbReference type="ARBA" id="ARBA00023239"/>
    </source>
</evidence>
<keyword evidence="5" id="KW-0378">Hydrolase</keyword>
<feature type="compositionally biased region" description="Low complexity" evidence="2">
    <location>
        <begin position="83"/>
        <end position="103"/>
    </location>
</feature>